<reference evidence="2" key="1">
    <citation type="journal article" date="2019" name="Int. J. Syst. Evol. Microbiol.">
        <title>The Global Catalogue of Microorganisms (GCM) 10K type strain sequencing project: providing services to taxonomists for standard genome sequencing and annotation.</title>
        <authorList>
            <consortium name="The Broad Institute Genomics Platform"/>
            <consortium name="The Broad Institute Genome Sequencing Center for Infectious Disease"/>
            <person name="Wu L."/>
            <person name="Ma J."/>
        </authorList>
    </citation>
    <scope>NUCLEOTIDE SEQUENCE [LARGE SCALE GENOMIC DNA]</scope>
    <source>
        <strain evidence="2">CCUG 62974</strain>
    </source>
</reference>
<dbReference type="Proteomes" id="UP001597024">
    <property type="component" value="Unassembled WGS sequence"/>
</dbReference>
<proteinExistence type="predicted"/>
<protein>
    <recommendedName>
        <fullName evidence="3">Cupin domain-containing protein</fullName>
    </recommendedName>
</protein>
<evidence type="ECO:0008006" key="3">
    <source>
        <dbReference type="Google" id="ProtNLM"/>
    </source>
</evidence>
<dbReference type="EMBL" id="JBHTHX010000243">
    <property type="protein sequence ID" value="MFD0884878.1"/>
    <property type="molecule type" value="Genomic_DNA"/>
</dbReference>
<accession>A0ABW3DM80</accession>
<sequence>MIDMKQQTLIPGLTVTEAMYETAAAGLATYAPELPALTWETFTDPAGWALVPHEETGLPYKAELTVREHPAGTLRRVNVWYGPDRRGGARPQPHSHPWPFEARILTGGYAEDRYALADDQVNATLGVIHASGATNDIPRDLYHEVVDVEPGTLTLMVATARGVRGGWGYLCVDSGTVTPALAPTPGFLAALRDLNPHRPA</sequence>
<name>A0ABW3DM80_9ACTN</name>
<comment type="caution">
    <text evidence="1">The sequence shown here is derived from an EMBL/GenBank/DDBJ whole genome shotgun (WGS) entry which is preliminary data.</text>
</comment>
<gene>
    <name evidence="1" type="ORF">ACFQ08_09995</name>
</gene>
<organism evidence="1 2">
    <name type="scientific">Streptosporangium algeriense</name>
    <dbReference type="NCBI Taxonomy" id="1682748"/>
    <lineage>
        <taxon>Bacteria</taxon>
        <taxon>Bacillati</taxon>
        <taxon>Actinomycetota</taxon>
        <taxon>Actinomycetes</taxon>
        <taxon>Streptosporangiales</taxon>
        <taxon>Streptosporangiaceae</taxon>
        <taxon>Streptosporangium</taxon>
    </lineage>
</organism>
<keyword evidence="2" id="KW-1185">Reference proteome</keyword>
<evidence type="ECO:0000313" key="2">
    <source>
        <dbReference type="Proteomes" id="UP001597024"/>
    </source>
</evidence>
<evidence type="ECO:0000313" key="1">
    <source>
        <dbReference type="EMBL" id="MFD0884878.1"/>
    </source>
</evidence>